<dbReference type="InterPro" id="IPR035959">
    <property type="entry name" value="RutC-like_sf"/>
</dbReference>
<accession>A0A1S2VKJ5</accession>
<evidence type="ECO:0000256" key="1">
    <source>
        <dbReference type="ARBA" id="ARBA00010552"/>
    </source>
</evidence>
<organism evidence="2 3">
    <name type="scientific">Arsenicibacter rosenii</name>
    <dbReference type="NCBI Taxonomy" id="1750698"/>
    <lineage>
        <taxon>Bacteria</taxon>
        <taxon>Pseudomonadati</taxon>
        <taxon>Bacteroidota</taxon>
        <taxon>Cytophagia</taxon>
        <taxon>Cytophagales</taxon>
        <taxon>Spirosomataceae</taxon>
        <taxon>Arsenicibacter</taxon>
    </lineage>
</organism>
<dbReference type="InterPro" id="IPR006175">
    <property type="entry name" value="YjgF/YER057c/UK114"/>
</dbReference>
<gene>
    <name evidence="2" type="ORF">BLX24_14255</name>
</gene>
<dbReference type="Pfam" id="PF01042">
    <property type="entry name" value="Ribonuc_L-PSP"/>
    <property type="match status" value="1"/>
</dbReference>
<dbReference type="Gene3D" id="3.30.1330.40">
    <property type="entry name" value="RutC-like"/>
    <property type="match status" value="1"/>
</dbReference>
<evidence type="ECO:0000313" key="3">
    <source>
        <dbReference type="Proteomes" id="UP000181790"/>
    </source>
</evidence>
<comment type="caution">
    <text evidence="2">The sequence shown here is derived from an EMBL/GenBank/DDBJ whole genome shotgun (WGS) entry which is preliminary data.</text>
</comment>
<keyword evidence="3" id="KW-1185">Reference proteome</keyword>
<dbReference type="AlphaFoldDB" id="A0A1S2VKJ5"/>
<dbReference type="GO" id="GO:0005829">
    <property type="term" value="C:cytosol"/>
    <property type="evidence" value="ECO:0007669"/>
    <property type="project" value="TreeGrafter"/>
</dbReference>
<dbReference type="RefSeq" id="WP_071503818.1">
    <property type="nucleotide sequence ID" value="NZ_MORL01000006.1"/>
</dbReference>
<evidence type="ECO:0000313" key="2">
    <source>
        <dbReference type="EMBL" id="OIN58716.1"/>
    </source>
</evidence>
<dbReference type="CDD" id="cd00448">
    <property type="entry name" value="YjgF_YER057c_UK114_family"/>
    <property type="match status" value="1"/>
</dbReference>
<dbReference type="PROSITE" id="PS01094">
    <property type="entry name" value="UPF0076"/>
    <property type="match status" value="1"/>
</dbReference>
<protein>
    <submittedName>
        <fullName evidence="2">Enamine deaminase RidA</fullName>
    </submittedName>
</protein>
<dbReference type="Proteomes" id="UP000181790">
    <property type="component" value="Unassembled WGS sequence"/>
</dbReference>
<proteinExistence type="inferred from homology"/>
<dbReference type="GO" id="GO:0019239">
    <property type="term" value="F:deaminase activity"/>
    <property type="evidence" value="ECO:0007669"/>
    <property type="project" value="TreeGrafter"/>
</dbReference>
<sequence length="126" mass="13844">MKAIYLPDQPRPKGHYAPAMVHNNTVYVSGQLPVDKQGAIQLGTLEEQTELCLRNMEAVLKASGSDLQHVLKTTIYISDITYWPSVNEVYARIMGDHRPARAIVPAGPLHYGCLVEIECIAALSGN</sequence>
<dbReference type="InterPro" id="IPR019897">
    <property type="entry name" value="RidA_CS"/>
</dbReference>
<reference evidence="2 3" key="1">
    <citation type="submission" date="2016-10" db="EMBL/GenBank/DDBJ databases">
        <title>Arsenicibacter rosenii gen. nov., sp. nov., an efficient arsenic-methylating bacterium isolated from an arsenic-contaminated paddy soil.</title>
        <authorList>
            <person name="Huang K."/>
        </authorList>
    </citation>
    <scope>NUCLEOTIDE SEQUENCE [LARGE SCALE GENOMIC DNA]</scope>
    <source>
        <strain evidence="2 3">SM-1</strain>
    </source>
</reference>
<dbReference type="OrthoDB" id="9803101at2"/>
<dbReference type="PANTHER" id="PTHR11803:SF58">
    <property type="entry name" value="PROTEIN HMF1-RELATED"/>
    <property type="match status" value="1"/>
</dbReference>
<dbReference type="PANTHER" id="PTHR11803">
    <property type="entry name" value="2-IMINOBUTANOATE/2-IMINOPROPANOATE DEAMINASE RIDA"/>
    <property type="match status" value="1"/>
</dbReference>
<dbReference type="FunFam" id="3.30.1330.40:FF:000001">
    <property type="entry name" value="L-PSP family endoribonuclease"/>
    <property type="match status" value="1"/>
</dbReference>
<dbReference type="EMBL" id="MORL01000006">
    <property type="protein sequence ID" value="OIN58716.1"/>
    <property type="molecule type" value="Genomic_DNA"/>
</dbReference>
<dbReference type="SUPFAM" id="SSF55298">
    <property type="entry name" value="YjgF-like"/>
    <property type="match status" value="1"/>
</dbReference>
<comment type="similarity">
    <text evidence="1">Belongs to the RutC family.</text>
</comment>
<name>A0A1S2VKJ5_9BACT</name>